<dbReference type="EMBL" id="JARXNK020000103">
    <property type="protein sequence ID" value="MEL0552572.1"/>
    <property type="molecule type" value="Genomic_DNA"/>
</dbReference>
<evidence type="ECO:0008006" key="4">
    <source>
        <dbReference type="Google" id="ProtNLM"/>
    </source>
</evidence>
<name>A0ABU9F851_9ENTR</name>
<comment type="caution">
    <text evidence="2">The sequence shown here is derived from an EMBL/GenBank/DDBJ whole genome shotgun (WGS) entry which is preliminary data.</text>
</comment>
<sequence>MKGLINKKALSFAGACCLFFTAASGHGAVYIQATLSPNIGITSTNVSNGIGQTTLDFRSPAGSRGYVPWVSTSGVQTYKYIRAFSVFESKVVMKNKSTGQSFSVPVTCPACHAASSAGFLSAGGLVSFPMTHGSYLGQTHIFAASASVTSRILVSLLDSRIPAGSYEGTIMGSVGQLAESYSGEYLNYASSIISVGVRTGIATVVAMKFDIVIPEYTICTTNSPLTINHGPLTPDQVAGSVKTQTLSIACTGKATIKLSMSTPRPRVGNGVNSHIRMSADNINWAETSNTTLGSRGTQMIYLSSTLETSGTMVPQSLQGSTVITMNYQ</sequence>
<feature type="signal peptide" evidence="1">
    <location>
        <begin position="1"/>
        <end position="27"/>
    </location>
</feature>
<keyword evidence="3" id="KW-1185">Reference proteome</keyword>
<reference evidence="2 3" key="1">
    <citation type="submission" date="2024-04" db="EMBL/GenBank/DDBJ databases">
        <title>Two novel Raoultella species associated with bleeding cankers of broadleaf hosts, Raoultella scottia sp. nov. and Raoultella lignicola sp. nov.</title>
        <authorList>
            <person name="Brady C.L."/>
        </authorList>
    </citation>
    <scope>NUCLEOTIDE SEQUENCE [LARGE SCALE GENOMIC DNA]</scope>
    <source>
        <strain evidence="2 3">TW_WC1a.1</strain>
    </source>
</reference>
<proteinExistence type="predicted"/>
<accession>A0ABU9F851</accession>
<keyword evidence="1" id="KW-0732">Signal</keyword>
<evidence type="ECO:0000313" key="2">
    <source>
        <dbReference type="EMBL" id="MEL0552572.1"/>
    </source>
</evidence>
<dbReference type="Proteomes" id="UP001312893">
    <property type="component" value="Unassembled WGS sequence"/>
</dbReference>
<organism evidence="2 3">
    <name type="scientific">Raoultella lignicola</name>
    <dbReference type="NCBI Taxonomy" id="3040939"/>
    <lineage>
        <taxon>Bacteria</taxon>
        <taxon>Pseudomonadati</taxon>
        <taxon>Pseudomonadota</taxon>
        <taxon>Gammaproteobacteria</taxon>
        <taxon>Enterobacterales</taxon>
        <taxon>Enterobacteriaceae</taxon>
        <taxon>Klebsiella/Raoultella group</taxon>
        <taxon>Raoultella</taxon>
    </lineage>
</organism>
<dbReference type="Gene3D" id="2.60.40.1090">
    <property type="entry name" value="Fimbrial-type adhesion domain"/>
    <property type="match status" value="1"/>
</dbReference>
<protein>
    <recommendedName>
        <fullName evidence="4">Fimbrial protein</fullName>
    </recommendedName>
</protein>
<dbReference type="RefSeq" id="WP_123756582.1">
    <property type="nucleotide sequence ID" value="NZ_JARXNK020000103.1"/>
</dbReference>
<evidence type="ECO:0000313" key="3">
    <source>
        <dbReference type="Proteomes" id="UP001312893"/>
    </source>
</evidence>
<feature type="chain" id="PRO_5046317103" description="Fimbrial protein" evidence="1">
    <location>
        <begin position="28"/>
        <end position="328"/>
    </location>
</feature>
<gene>
    <name evidence="2" type="ORF">QFI96_012815</name>
</gene>
<evidence type="ECO:0000256" key="1">
    <source>
        <dbReference type="SAM" id="SignalP"/>
    </source>
</evidence>
<dbReference type="InterPro" id="IPR036937">
    <property type="entry name" value="Adhesion_dom_fimbrial_sf"/>
</dbReference>